<proteinExistence type="predicted"/>
<dbReference type="Pfam" id="PF23210">
    <property type="entry name" value="HEAT_Maestro_2"/>
    <property type="match status" value="1"/>
</dbReference>
<sequence>MHPPHFTCDSKNTELTTIKSQVKRAIVQLCVALADHSYVDAEGGDYVIAFLVRNLVGPTEQEAVAKKMEV</sequence>
<dbReference type="EnsemblMetazoa" id="CJA35674.1">
    <property type="protein sequence ID" value="CJA35674.1"/>
    <property type="gene ID" value="WBGene00211521"/>
</dbReference>
<dbReference type="InterPro" id="IPR055408">
    <property type="entry name" value="HEAT_MROH2B-like"/>
</dbReference>
<dbReference type="Proteomes" id="UP000005237">
    <property type="component" value="Unassembled WGS sequence"/>
</dbReference>
<keyword evidence="3" id="KW-1185">Reference proteome</keyword>
<dbReference type="AlphaFoldDB" id="A0A8R1EFC7"/>
<feature type="domain" description="MROH2B-like HEAT-repeats" evidence="1">
    <location>
        <begin position="13"/>
        <end position="65"/>
    </location>
</feature>
<reference evidence="2" key="2">
    <citation type="submission" date="2022-06" db="UniProtKB">
        <authorList>
            <consortium name="EnsemblMetazoa"/>
        </authorList>
    </citation>
    <scope>IDENTIFICATION</scope>
    <source>
        <strain evidence="2">DF5081</strain>
    </source>
</reference>
<evidence type="ECO:0000313" key="3">
    <source>
        <dbReference type="Proteomes" id="UP000005237"/>
    </source>
</evidence>
<organism evidence="2 3">
    <name type="scientific">Caenorhabditis japonica</name>
    <dbReference type="NCBI Taxonomy" id="281687"/>
    <lineage>
        <taxon>Eukaryota</taxon>
        <taxon>Metazoa</taxon>
        <taxon>Ecdysozoa</taxon>
        <taxon>Nematoda</taxon>
        <taxon>Chromadorea</taxon>
        <taxon>Rhabditida</taxon>
        <taxon>Rhabditina</taxon>
        <taxon>Rhabditomorpha</taxon>
        <taxon>Rhabditoidea</taxon>
        <taxon>Rhabditidae</taxon>
        <taxon>Peloderinae</taxon>
        <taxon>Caenorhabditis</taxon>
    </lineage>
</organism>
<protein>
    <recommendedName>
        <fullName evidence="1">MROH2B-like HEAT-repeats domain-containing protein</fullName>
    </recommendedName>
</protein>
<evidence type="ECO:0000259" key="1">
    <source>
        <dbReference type="Pfam" id="PF23210"/>
    </source>
</evidence>
<reference evidence="3" key="1">
    <citation type="submission" date="2010-08" db="EMBL/GenBank/DDBJ databases">
        <authorList>
            <consortium name="Caenorhabditis japonica Sequencing Consortium"/>
            <person name="Wilson R.K."/>
        </authorList>
    </citation>
    <scope>NUCLEOTIDE SEQUENCE [LARGE SCALE GENOMIC DNA]</scope>
    <source>
        <strain evidence="3">DF5081</strain>
    </source>
</reference>
<evidence type="ECO:0000313" key="2">
    <source>
        <dbReference type="EnsemblMetazoa" id="CJA35674.1"/>
    </source>
</evidence>
<name>A0A8R1EFC7_CAEJA</name>
<accession>A0A8R1EFC7</accession>